<keyword evidence="3 10" id="KW-0808">Transferase</keyword>
<dbReference type="Gene3D" id="3.90.550.10">
    <property type="entry name" value="Spore Coat Polysaccharide Biosynthesis Protein SpsA, Chain A"/>
    <property type="match status" value="1"/>
</dbReference>
<dbReference type="GO" id="GO:0005886">
    <property type="term" value="C:plasma membrane"/>
    <property type="evidence" value="ECO:0007669"/>
    <property type="project" value="TreeGrafter"/>
</dbReference>
<feature type="transmembrane region" description="Helical" evidence="8">
    <location>
        <begin position="264"/>
        <end position="286"/>
    </location>
</feature>
<evidence type="ECO:0000256" key="3">
    <source>
        <dbReference type="ARBA" id="ARBA00022679"/>
    </source>
</evidence>
<dbReference type="Proteomes" id="UP000245488">
    <property type="component" value="Chromosome"/>
</dbReference>
<accession>A0A317G131</accession>
<evidence type="ECO:0000256" key="4">
    <source>
        <dbReference type="ARBA" id="ARBA00022692"/>
    </source>
</evidence>
<dbReference type="GO" id="GO:0099621">
    <property type="term" value="F:undecaprenyl-phosphate 4-deoxy-4-formamido-L-arabinose transferase activity"/>
    <property type="evidence" value="ECO:0007669"/>
    <property type="project" value="TreeGrafter"/>
</dbReference>
<evidence type="ECO:0000256" key="8">
    <source>
        <dbReference type="SAM" id="Phobius"/>
    </source>
</evidence>
<evidence type="ECO:0000256" key="7">
    <source>
        <dbReference type="ARBA" id="ARBA00023136"/>
    </source>
</evidence>
<proteinExistence type="predicted"/>
<keyword evidence="4 8" id="KW-0812">Transmembrane</keyword>
<keyword evidence="5" id="KW-0448">Lipopolysaccharide biosynthesis</keyword>
<keyword evidence="2" id="KW-0328">Glycosyltransferase</keyword>
<protein>
    <submittedName>
        <fullName evidence="10">Glycosyltransferase</fullName>
    </submittedName>
</protein>
<dbReference type="AlphaFoldDB" id="A0A317G131"/>
<dbReference type="EMBL" id="NXNG01000001">
    <property type="protein sequence ID" value="PWT26303.1"/>
    <property type="molecule type" value="Genomic_DNA"/>
</dbReference>
<sequence length="336" mass="37497">MKKLISYVIPCYRSENTLSGVIDELNEAMKKMTDEYDYEIICVNDGSPDETWKVIRRLCSLNKNMTGINFAKNFGQHAALMAGLNKTKGDIVVCLDDDGQTPACEVGKLIKAIEQGADAAYARYEHKKHSAFRNFGSAMNEWMLHIMLNKPNELFVSSYFAVRRFVVNEMCKYKGSYPYVIGLVLRTTNNIVNVDINHRARTEGTSGYNLIKLLRLWMNGFTAFSIQPLRIATFSGSAFAVLGFVYGIYTIIKKLVLGDQLDVLPLGFSALMSVMVFMGGILMLMVGMAGEYIGRSYISLNNDPQFVIRDIEGAGSTENVTDKKSESYESDAGTDI</sequence>
<dbReference type="SUPFAM" id="SSF53448">
    <property type="entry name" value="Nucleotide-diphospho-sugar transferases"/>
    <property type="match status" value="1"/>
</dbReference>
<evidence type="ECO:0000313" key="10">
    <source>
        <dbReference type="EMBL" id="PWT26303.1"/>
    </source>
</evidence>
<name>A0A317G131_BUTFI</name>
<keyword evidence="6 8" id="KW-1133">Transmembrane helix</keyword>
<keyword evidence="11" id="KW-1185">Reference proteome</keyword>
<dbReference type="RefSeq" id="WP_110072167.1">
    <property type="nucleotide sequence ID" value="NZ_CM009896.1"/>
</dbReference>
<dbReference type="PANTHER" id="PTHR48090">
    <property type="entry name" value="UNDECAPRENYL-PHOSPHATE 4-DEOXY-4-FORMAMIDO-L-ARABINOSE TRANSFERASE-RELATED"/>
    <property type="match status" value="1"/>
</dbReference>
<feature type="transmembrane region" description="Helical" evidence="8">
    <location>
        <begin position="231"/>
        <end position="252"/>
    </location>
</feature>
<evidence type="ECO:0000256" key="1">
    <source>
        <dbReference type="ARBA" id="ARBA00022475"/>
    </source>
</evidence>
<organism evidence="10 11">
    <name type="scientific">Butyrivibrio fibrisolvens</name>
    <dbReference type="NCBI Taxonomy" id="831"/>
    <lineage>
        <taxon>Bacteria</taxon>
        <taxon>Bacillati</taxon>
        <taxon>Bacillota</taxon>
        <taxon>Clostridia</taxon>
        <taxon>Lachnospirales</taxon>
        <taxon>Lachnospiraceae</taxon>
        <taxon>Butyrivibrio</taxon>
    </lineage>
</organism>
<dbReference type="Pfam" id="PF00535">
    <property type="entry name" value="Glycos_transf_2"/>
    <property type="match status" value="1"/>
</dbReference>
<reference evidence="10 11" key="1">
    <citation type="submission" date="2017-09" db="EMBL/GenBank/DDBJ databases">
        <title>High-quality draft genome sequence of Butyrivibrio fibrisolvens INBov1, isolated from cow rumen.</title>
        <authorList>
            <person name="Rodriguez Hernaez J."/>
            <person name="Rivarola M."/>
            <person name="Paniego N."/>
            <person name="Cravero S."/>
            <person name="Ceron Cucchi M."/>
            <person name="Martinez M.C."/>
        </authorList>
    </citation>
    <scope>NUCLEOTIDE SEQUENCE [LARGE SCALE GENOMIC DNA]</scope>
    <source>
        <strain evidence="10 11">INBov1</strain>
    </source>
</reference>
<evidence type="ECO:0000256" key="5">
    <source>
        <dbReference type="ARBA" id="ARBA00022985"/>
    </source>
</evidence>
<evidence type="ECO:0000256" key="2">
    <source>
        <dbReference type="ARBA" id="ARBA00022676"/>
    </source>
</evidence>
<dbReference type="GO" id="GO:0009103">
    <property type="term" value="P:lipopolysaccharide biosynthetic process"/>
    <property type="evidence" value="ECO:0007669"/>
    <property type="project" value="UniProtKB-KW"/>
</dbReference>
<keyword evidence="1" id="KW-1003">Cell membrane</keyword>
<dbReference type="InterPro" id="IPR050256">
    <property type="entry name" value="Glycosyltransferase_2"/>
</dbReference>
<evidence type="ECO:0000259" key="9">
    <source>
        <dbReference type="Pfam" id="PF00535"/>
    </source>
</evidence>
<gene>
    <name evidence="10" type="ORF">CPT75_03790</name>
</gene>
<comment type="caution">
    <text evidence="10">The sequence shown here is derived from an EMBL/GenBank/DDBJ whole genome shotgun (WGS) entry which is preliminary data.</text>
</comment>
<keyword evidence="7 8" id="KW-0472">Membrane</keyword>
<dbReference type="PANTHER" id="PTHR48090:SF3">
    <property type="entry name" value="UNDECAPRENYL-PHOSPHATE 4-DEOXY-4-FORMAMIDO-L-ARABINOSE TRANSFERASE"/>
    <property type="match status" value="1"/>
</dbReference>
<dbReference type="InterPro" id="IPR029044">
    <property type="entry name" value="Nucleotide-diphossugar_trans"/>
</dbReference>
<dbReference type="InterPro" id="IPR001173">
    <property type="entry name" value="Glyco_trans_2-like"/>
</dbReference>
<dbReference type="CDD" id="cd04187">
    <property type="entry name" value="DPM1_like_bac"/>
    <property type="match status" value="1"/>
</dbReference>
<evidence type="ECO:0000256" key="6">
    <source>
        <dbReference type="ARBA" id="ARBA00022989"/>
    </source>
</evidence>
<evidence type="ECO:0000313" key="11">
    <source>
        <dbReference type="Proteomes" id="UP000245488"/>
    </source>
</evidence>
<feature type="domain" description="Glycosyltransferase 2-like" evidence="9">
    <location>
        <begin position="6"/>
        <end position="166"/>
    </location>
</feature>